<dbReference type="EMBL" id="ML996219">
    <property type="protein sequence ID" value="KAF2730358.1"/>
    <property type="molecule type" value="Genomic_DNA"/>
</dbReference>
<dbReference type="GO" id="GO:0008168">
    <property type="term" value="F:methyltransferase activity"/>
    <property type="evidence" value="ECO:0007669"/>
    <property type="project" value="UniProtKB-KW"/>
</dbReference>
<dbReference type="AlphaFoldDB" id="A0A9P4QS09"/>
<gene>
    <name evidence="2" type="ORF">EJ04DRAFT_579907</name>
</gene>
<keyword evidence="3" id="KW-1185">Reference proteome</keyword>
<comment type="caution">
    <text evidence="2">The sequence shown here is derived from an EMBL/GenBank/DDBJ whole genome shotgun (WGS) entry which is preliminary data.</text>
</comment>
<feature type="domain" description="Methyltransferase" evidence="1">
    <location>
        <begin position="42"/>
        <end position="159"/>
    </location>
</feature>
<dbReference type="PANTHER" id="PTHR43591:SF24">
    <property type="entry name" value="2-METHOXY-6-POLYPRENYL-1,4-BENZOQUINOL METHYLASE, MITOCHONDRIAL"/>
    <property type="match status" value="1"/>
</dbReference>
<dbReference type="Proteomes" id="UP000799444">
    <property type="component" value="Unassembled WGS sequence"/>
</dbReference>
<keyword evidence="2" id="KW-0489">Methyltransferase</keyword>
<dbReference type="Pfam" id="PF13847">
    <property type="entry name" value="Methyltransf_31"/>
    <property type="match status" value="1"/>
</dbReference>
<proteinExistence type="predicted"/>
<dbReference type="InterPro" id="IPR029063">
    <property type="entry name" value="SAM-dependent_MTases_sf"/>
</dbReference>
<dbReference type="SUPFAM" id="SSF53335">
    <property type="entry name" value="S-adenosyl-L-methionine-dependent methyltransferases"/>
    <property type="match status" value="1"/>
</dbReference>
<organism evidence="2 3">
    <name type="scientific">Polyplosphaeria fusca</name>
    <dbReference type="NCBI Taxonomy" id="682080"/>
    <lineage>
        <taxon>Eukaryota</taxon>
        <taxon>Fungi</taxon>
        <taxon>Dikarya</taxon>
        <taxon>Ascomycota</taxon>
        <taxon>Pezizomycotina</taxon>
        <taxon>Dothideomycetes</taxon>
        <taxon>Pleosporomycetidae</taxon>
        <taxon>Pleosporales</taxon>
        <taxon>Tetraplosphaeriaceae</taxon>
        <taxon>Polyplosphaeria</taxon>
    </lineage>
</organism>
<evidence type="ECO:0000313" key="3">
    <source>
        <dbReference type="Proteomes" id="UP000799444"/>
    </source>
</evidence>
<keyword evidence="2" id="KW-0808">Transferase</keyword>
<evidence type="ECO:0000313" key="2">
    <source>
        <dbReference type="EMBL" id="KAF2730358.1"/>
    </source>
</evidence>
<sequence>MAQPTQSTNYIQGYSQNTTSTHQLRTAESDAAFLLPHVKTTDHILDVGCGPGTITTGFAAYATSGTIIGIDISPAVLQKAQSLAAAANVPTQGPGSVVFEQGDVLGRLPYADETFDIVYASQVFGHLVPSPELPLKALAEIRRVLKPNGILATRDGAEQHFYPKHLDLDRLWVGNFGRAVRKGKDDDGSAPGINMLGLMRGAGFDVDGGKVRMGAGASLCVGKEARRWLADRGKGQLREGDRFRESWVEAGISEEEIQETVRAVEEWAEMEDAWYVSLQAEVLAWK</sequence>
<dbReference type="PANTHER" id="PTHR43591">
    <property type="entry name" value="METHYLTRANSFERASE"/>
    <property type="match status" value="1"/>
</dbReference>
<protein>
    <submittedName>
        <fullName evidence="2">S-adenosyl-L-methionine-dependent methyltransferase</fullName>
    </submittedName>
</protein>
<dbReference type="Gene3D" id="3.40.50.150">
    <property type="entry name" value="Vaccinia Virus protein VP39"/>
    <property type="match status" value="1"/>
</dbReference>
<reference evidence="2" key="1">
    <citation type="journal article" date="2020" name="Stud. Mycol.">
        <title>101 Dothideomycetes genomes: a test case for predicting lifestyles and emergence of pathogens.</title>
        <authorList>
            <person name="Haridas S."/>
            <person name="Albert R."/>
            <person name="Binder M."/>
            <person name="Bloem J."/>
            <person name="Labutti K."/>
            <person name="Salamov A."/>
            <person name="Andreopoulos B."/>
            <person name="Baker S."/>
            <person name="Barry K."/>
            <person name="Bills G."/>
            <person name="Bluhm B."/>
            <person name="Cannon C."/>
            <person name="Castanera R."/>
            <person name="Culley D."/>
            <person name="Daum C."/>
            <person name="Ezra D."/>
            <person name="Gonzalez J."/>
            <person name="Henrissat B."/>
            <person name="Kuo A."/>
            <person name="Liang C."/>
            <person name="Lipzen A."/>
            <person name="Lutzoni F."/>
            <person name="Magnuson J."/>
            <person name="Mondo S."/>
            <person name="Nolan M."/>
            <person name="Ohm R."/>
            <person name="Pangilinan J."/>
            <person name="Park H.-J."/>
            <person name="Ramirez L."/>
            <person name="Alfaro M."/>
            <person name="Sun H."/>
            <person name="Tritt A."/>
            <person name="Yoshinaga Y."/>
            <person name="Zwiers L.-H."/>
            <person name="Turgeon B."/>
            <person name="Goodwin S."/>
            <person name="Spatafora J."/>
            <person name="Crous P."/>
            <person name="Grigoriev I."/>
        </authorList>
    </citation>
    <scope>NUCLEOTIDE SEQUENCE</scope>
    <source>
        <strain evidence="2">CBS 125425</strain>
    </source>
</reference>
<evidence type="ECO:0000259" key="1">
    <source>
        <dbReference type="Pfam" id="PF13847"/>
    </source>
</evidence>
<name>A0A9P4QS09_9PLEO</name>
<dbReference type="InterPro" id="IPR025714">
    <property type="entry name" value="Methyltranfer_dom"/>
</dbReference>
<dbReference type="GO" id="GO:0032259">
    <property type="term" value="P:methylation"/>
    <property type="evidence" value="ECO:0007669"/>
    <property type="project" value="UniProtKB-KW"/>
</dbReference>
<accession>A0A9P4QS09</accession>
<dbReference type="OrthoDB" id="10017101at2759"/>
<dbReference type="CDD" id="cd02440">
    <property type="entry name" value="AdoMet_MTases"/>
    <property type="match status" value="1"/>
</dbReference>